<accession>T1A9N7</accession>
<dbReference type="EC" id="3.6.1.-" evidence="2"/>
<feature type="domain" description="ATP-dependent RNA helicase Ski2/MTR4 C-terminal" evidence="1">
    <location>
        <begin position="70"/>
        <end position="154"/>
    </location>
</feature>
<gene>
    <name evidence="2" type="ORF">B1A_17201</name>
</gene>
<feature type="non-terminal residue" evidence="2">
    <location>
        <position position="165"/>
    </location>
</feature>
<dbReference type="Pfam" id="PF08148">
    <property type="entry name" value="DSHCT"/>
    <property type="match status" value="1"/>
</dbReference>
<protein>
    <submittedName>
        <fullName evidence="2">Protein containing DSH</fullName>
        <ecNumber evidence="2">3.6.1.-</ecNumber>
    </submittedName>
</protein>
<evidence type="ECO:0000259" key="1">
    <source>
        <dbReference type="SMART" id="SM01142"/>
    </source>
</evidence>
<sequence>SPPSDLHSSFKPTYNLTANLMAHVPEETALAIVRSSYAQFEADHRPTASRRSLSEQLAARHRVLEELGYADGWRLLAPGHLLRSLYHESDLLIAQSLAAGIFDDLEPATLTGVLSSFVYEGRRTSRRDHAGAHVSVARSRTLHDHLGQERRDALTDRVSQVKVTA</sequence>
<proteinExistence type="predicted"/>
<reference evidence="2" key="2">
    <citation type="journal article" date="2014" name="ISME J.">
        <title>Microbial stratification in low pH oxic and suboxic macroscopic growths along an acid mine drainage.</title>
        <authorList>
            <person name="Mendez-Garcia C."/>
            <person name="Mesa V."/>
            <person name="Sprenger R.R."/>
            <person name="Richter M."/>
            <person name="Diez M.S."/>
            <person name="Solano J."/>
            <person name="Bargiela R."/>
            <person name="Golyshina O.V."/>
            <person name="Manteca A."/>
            <person name="Ramos J.L."/>
            <person name="Gallego J.R."/>
            <person name="Llorente I."/>
            <person name="Martins Dos Santos V.A."/>
            <person name="Jensen O.N."/>
            <person name="Pelaez A.I."/>
            <person name="Sanchez J."/>
            <person name="Ferrer M."/>
        </authorList>
    </citation>
    <scope>NUCLEOTIDE SEQUENCE</scope>
</reference>
<dbReference type="EMBL" id="AUZX01012644">
    <property type="protein sequence ID" value="EQD38540.1"/>
    <property type="molecule type" value="Genomic_DNA"/>
</dbReference>
<name>T1A9N7_9ZZZZ</name>
<reference evidence="2" key="1">
    <citation type="submission" date="2013-08" db="EMBL/GenBank/DDBJ databases">
        <authorList>
            <person name="Mendez C."/>
            <person name="Richter M."/>
            <person name="Ferrer M."/>
            <person name="Sanchez J."/>
        </authorList>
    </citation>
    <scope>NUCLEOTIDE SEQUENCE</scope>
</reference>
<feature type="non-terminal residue" evidence="2">
    <location>
        <position position="1"/>
    </location>
</feature>
<keyword evidence="2" id="KW-0378">Hydrolase</keyword>
<dbReference type="InterPro" id="IPR012961">
    <property type="entry name" value="Ski2/MTR4_C"/>
</dbReference>
<organism evidence="2">
    <name type="scientific">mine drainage metagenome</name>
    <dbReference type="NCBI Taxonomy" id="410659"/>
    <lineage>
        <taxon>unclassified sequences</taxon>
        <taxon>metagenomes</taxon>
        <taxon>ecological metagenomes</taxon>
    </lineage>
</organism>
<evidence type="ECO:0000313" key="2">
    <source>
        <dbReference type="EMBL" id="EQD38540.1"/>
    </source>
</evidence>
<comment type="caution">
    <text evidence="2">The sequence shown here is derived from an EMBL/GenBank/DDBJ whole genome shotgun (WGS) entry which is preliminary data.</text>
</comment>
<dbReference type="Gene3D" id="1.10.3380.30">
    <property type="match status" value="1"/>
</dbReference>
<dbReference type="AlphaFoldDB" id="T1A9N7"/>
<dbReference type="SMART" id="SM01142">
    <property type="entry name" value="DSHCT"/>
    <property type="match status" value="1"/>
</dbReference>
<dbReference type="GO" id="GO:0016787">
    <property type="term" value="F:hydrolase activity"/>
    <property type="evidence" value="ECO:0007669"/>
    <property type="project" value="UniProtKB-KW"/>
</dbReference>